<dbReference type="InterPro" id="IPR011992">
    <property type="entry name" value="EF-hand-dom_pair"/>
</dbReference>
<proteinExistence type="predicted"/>
<reference evidence="4" key="1">
    <citation type="submission" date="2020-03" db="EMBL/GenBank/DDBJ databases">
        <title>A high-quality chromosome-level genome assembly of a woody plant with both climbing and erect habits, Rhamnella rubrinervis.</title>
        <authorList>
            <person name="Lu Z."/>
            <person name="Yang Y."/>
            <person name="Zhu X."/>
            <person name="Sun Y."/>
        </authorList>
    </citation>
    <scope>NUCLEOTIDE SEQUENCE</scope>
    <source>
        <strain evidence="4">BYM</strain>
        <tissue evidence="4">Leaf</tissue>
    </source>
</reference>
<dbReference type="SUPFAM" id="SSF47473">
    <property type="entry name" value="EF-hand"/>
    <property type="match status" value="1"/>
</dbReference>
<dbReference type="AlphaFoldDB" id="A0A8K0MT94"/>
<gene>
    <name evidence="4" type="ORF">FNV43_RR02482</name>
</gene>
<sequence length="176" mass="19842">MEEIRETAKGYYENLTEEQKSKAKEIFHSMDLNGDGSVNGNRLVFCDGHGCRAFLKGIYFTCVDCFNNKSRTFDLCSSCFNSNNYDRRKHTILLDNFTLLRCMTGSRRKVKPNSYFRLEQASRGFSYAPYYGSPKKSSTGSSENDQKITIEEAVEAFKTGAEVGELVANCCGCSIM</sequence>
<evidence type="ECO:0000256" key="2">
    <source>
        <dbReference type="ARBA" id="ARBA00022771"/>
    </source>
</evidence>
<keyword evidence="3" id="KW-0862">Zinc</keyword>
<name>A0A8K0MT94_9ROSA</name>
<dbReference type="InterPro" id="IPR043145">
    <property type="entry name" value="Znf_ZZ_sf"/>
</dbReference>
<dbReference type="GO" id="GO:0008270">
    <property type="term" value="F:zinc ion binding"/>
    <property type="evidence" value="ECO:0007669"/>
    <property type="project" value="UniProtKB-KW"/>
</dbReference>
<keyword evidence="5" id="KW-1185">Reference proteome</keyword>
<accession>A0A8K0MT94</accession>
<dbReference type="EMBL" id="VOIH02000001">
    <property type="protein sequence ID" value="KAF3457822.1"/>
    <property type="molecule type" value="Genomic_DNA"/>
</dbReference>
<evidence type="ECO:0000256" key="3">
    <source>
        <dbReference type="ARBA" id="ARBA00022833"/>
    </source>
</evidence>
<dbReference type="Proteomes" id="UP000796880">
    <property type="component" value="Unassembled WGS sequence"/>
</dbReference>
<evidence type="ECO:0000256" key="1">
    <source>
        <dbReference type="ARBA" id="ARBA00022723"/>
    </source>
</evidence>
<keyword evidence="2" id="KW-0863">Zinc-finger</keyword>
<evidence type="ECO:0000313" key="4">
    <source>
        <dbReference type="EMBL" id="KAF3457822.1"/>
    </source>
</evidence>
<evidence type="ECO:0000313" key="5">
    <source>
        <dbReference type="Proteomes" id="UP000796880"/>
    </source>
</evidence>
<keyword evidence="1" id="KW-0479">Metal-binding</keyword>
<protein>
    <recommendedName>
        <fullName evidence="6">EF-hand domain-containing protein</fullName>
    </recommendedName>
</protein>
<evidence type="ECO:0008006" key="6">
    <source>
        <dbReference type="Google" id="ProtNLM"/>
    </source>
</evidence>
<dbReference type="OrthoDB" id="8785703at2759"/>
<dbReference type="Gene3D" id="3.30.60.90">
    <property type="match status" value="1"/>
</dbReference>
<dbReference type="SUPFAM" id="SSF57850">
    <property type="entry name" value="RING/U-box"/>
    <property type="match status" value="1"/>
</dbReference>
<comment type="caution">
    <text evidence="4">The sequence shown here is derived from an EMBL/GenBank/DDBJ whole genome shotgun (WGS) entry which is preliminary data.</text>
</comment>
<organism evidence="4 5">
    <name type="scientific">Rhamnella rubrinervis</name>
    <dbReference type="NCBI Taxonomy" id="2594499"/>
    <lineage>
        <taxon>Eukaryota</taxon>
        <taxon>Viridiplantae</taxon>
        <taxon>Streptophyta</taxon>
        <taxon>Embryophyta</taxon>
        <taxon>Tracheophyta</taxon>
        <taxon>Spermatophyta</taxon>
        <taxon>Magnoliopsida</taxon>
        <taxon>eudicotyledons</taxon>
        <taxon>Gunneridae</taxon>
        <taxon>Pentapetalae</taxon>
        <taxon>rosids</taxon>
        <taxon>fabids</taxon>
        <taxon>Rosales</taxon>
        <taxon>Rhamnaceae</taxon>
        <taxon>rhamnoid group</taxon>
        <taxon>Rhamneae</taxon>
        <taxon>Rhamnella</taxon>
    </lineage>
</organism>